<evidence type="ECO:0000313" key="3">
    <source>
        <dbReference type="EMBL" id="HJC46754.1"/>
    </source>
</evidence>
<name>A0A9D2T5U6_9FIRM</name>
<gene>
    <name evidence="3" type="ORF">IAA04_01725</name>
</gene>
<evidence type="ECO:0000313" key="4">
    <source>
        <dbReference type="Proteomes" id="UP000823883"/>
    </source>
</evidence>
<dbReference type="SUPFAM" id="SSF51338">
    <property type="entry name" value="Composite domain of metallo-dependent hydrolases"/>
    <property type="match status" value="1"/>
</dbReference>
<protein>
    <submittedName>
        <fullName evidence="3">Amidohydrolase</fullName>
    </submittedName>
</protein>
<dbReference type="PANTHER" id="PTHR22642">
    <property type="entry name" value="IMIDAZOLONEPROPIONASE"/>
    <property type="match status" value="1"/>
</dbReference>
<dbReference type="GO" id="GO:0016810">
    <property type="term" value="F:hydrolase activity, acting on carbon-nitrogen (but not peptide) bonds"/>
    <property type="evidence" value="ECO:0007669"/>
    <property type="project" value="InterPro"/>
</dbReference>
<proteinExistence type="predicted"/>
<dbReference type="InterPro" id="IPR013108">
    <property type="entry name" value="Amidohydro_3"/>
</dbReference>
<reference evidence="3" key="1">
    <citation type="journal article" date="2021" name="PeerJ">
        <title>Extensive microbial diversity within the chicken gut microbiome revealed by metagenomics and culture.</title>
        <authorList>
            <person name="Gilroy R."/>
            <person name="Ravi A."/>
            <person name="Getino M."/>
            <person name="Pursley I."/>
            <person name="Horton D.L."/>
            <person name="Alikhan N.F."/>
            <person name="Baker D."/>
            <person name="Gharbi K."/>
            <person name="Hall N."/>
            <person name="Watson M."/>
            <person name="Adriaenssens E.M."/>
            <person name="Foster-Nyarko E."/>
            <person name="Jarju S."/>
            <person name="Secka A."/>
            <person name="Antonio M."/>
            <person name="Oren A."/>
            <person name="Chaudhuri R.R."/>
            <person name="La Ragione R."/>
            <person name="Hildebrand F."/>
            <person name="Pallen M.J."/>
        </authorList>
    </citation>
    <scope>NUCLEOTIDE SEQUENCE</scope>
    <source>
        <strain evidence="3">CHK183-5548</strain>
    </source>
</reference>
<dbReference type="SUPFAM" id="SSF51556">
    <property type="entry name" value="Metallo-dependent hydrolases"/>
    <property type="match status" value="1"/>
</dbReference>
<dbReference type="InterPro" id="IPR033932">
    <property type="entry name" value="YtcJ-like"/>
</dbReference>
<evidence type="ECO:0000259" key="2">
    <source>
        <dbReference type="Pfam" id="PF07969"/>
    </source>
</evidence>
<reference evidence="3" key="2">
    <citation type="submission" date="2021-04" db="EMBL/GenBank/DDBJ databases">
        <authorList>
            <person name="Gilroy R."/>
        </authorList>
    </citation>
    <scope>NUCLEOTIDE SEQUENCE</scope>
    <source>
        <strain evidence="3">CHK183-5548</strain>
    </source>
</reference>
<feature type="domain" description="Amidohydrolase 3" evidence="2">
    <location>
        <begin position="70"/>
        <end position="551"/>
    </location>
</feature>
<dbReference type="Pfam" id="PF07969">
    <property type="entry name" value="Amidohydro_3"/>
    <property type="match status" value="1"/>
</dbReference>
<dbReference type="AlphaFoldDB" id="A0A9D2T5U6"/>
<dbReference type="Proteomes" id="UP000823883">
    <property type="component" value="Unassembled WGS sequence"/>
</dbReference>
<dbReference type="Gene3D" id="3.20.20.140">
    <property type="entry name" value="Metal-dependent hydrolases"/>
    <property type="match status" value="1"/>
</dbReference>
<dbReference type="InterPro" id="IPR032466">
    <property type="entry name" value="Metal_Hydrolase"/>
</dbReference>
<dbReference type="CDD" id="cd01300">
    <property type="entry name" value="YtcJ_like"/>
    <property type="match status" value="1"/>
</dbReference>
<comment type="caution">
    <text evidence="3">The sequence shown here is derived from an EMBL/GenBank/DDBJ whole genome shotgun (WGS) entry which is preliminary data.</text>
</comment>
<dbReference type="PANTHER" id="PTHR22642:SF2">
    <property type="entry name" value="PROTEIN LONG AFTER FAR-RED 3"/>
    <property type="match status" value="1"/>
</dbReference>
<dbReference type="Gene3D" id="3.10.310.70">
    <property type="match status" value="1"/>
</dbReference>
<feature type="region of interest" description="Disordered" evidence="1">
    <location>
        <begin position="180"/>
        <end position="200"/>
    </location>
</feature>
<dbReference type="EMBL" id="DWWL01000007">
    <property type="protein sequence ID" value="HJC46754.1"/>
    <property type="molecule type" value="Genomic_DNA"/>
</dbReference>
<accession>A0A9D2T5U6</accession>
<dbReference type="Gene3D" id="2.30.40.10">
    <property type="entry name" value="Urease, subunit C, domain 1"/>
    <property type="match status" value="1"/>
</dbReference>
<sequence length="554" mass="61301">MESRQKIIFTNGNLFTSRTDLPWADSMAVEDGVIRWVGNAQDMPEKYRAAVQSEAAGEAGTGGADGWKRVDLNGRLVIPGFVDAHMHPVMLAEFRKKIAVMPPKIHSIRELTEAVRERREAQGPGVWIEGWGYDEGELLEKRSPNRYDLDRGCSDAPVSIMRTCAHIRCVNSAALRLAGIDRNTPDPPGGEIERDENGEPTGVLKETASTMFSAFVPQETETKKADHLLELGEVLLSQGVTAICDMGNLDSSDNFDLYLKAAERGFKQKVGVYYMWDFFMDRPEFSISPEQMDRSRQIFAAGLKLIGDGSVSGRTAWMRQPYLGSREEYGISVCSDRQLETAIQFCKKTGCQLSIHAMGGRAIERMVDRVCREKPWTPDSIPYVRLEHVTDPSEESMEKAAAGGIAFVTQPIFQYAESSSYLVNLGPERMKECYPVRTMLEKGIRLGFSTDAPATFWADPSDPFPGLKQAVTRRSASGVDCGQDQAVDMETAVRLYTCGSAAAAGFSGIGMLAPGYQADFAVLSRDLFRIPPEEADQVQVEETYIGGELVYRRS</sequence>
<organism evidence="3 4">
    <name type="scientific">Candidatus Lachnoclostridium pullistercoris</name>
    <dbReference type="NCBI Taxonomy" id="2838632"/>
    <lineage>
        <taxon>Bacteria</taxon>
        <taxon>Bacillati</taxon>
        <taxon>Bacillota</taxon>
        <taxon>Clostridia</taxon>
        <taxon>Lachnospirales</taxon>
        <taxon>Lachnospiraceae</taxon>
    </lineage>
</organism>
<evidence type="ECO:0000256" key="1">
    <source>
        <dbReference type="SAM" id="MobiDB-lite"/>
    </source>
</evidence>
<dbReference type="InterPro" id="IPR011059">
    <property type="entry name" value="Metal-dep_hydrolase_composite"/>
</dbReference>